<sequence length="346" mass="37397">MTKLTDRIRTTEILRSHSQGENGREELPVFQRELLPTFYSASQRRVHLERSQSTAEGEECSCRRPGVQKRRLAVLILSTRASALGAKRIEVGEKGNPQLAVFPTLDEQPASNNARSLPQRSEAAAEKRATGSESLPAQQSSTADTAVPYDANSSSLAAAPRWPDSNAGSTEHPTQASSSARHSRAPHVKEHRVNNGRSVHRIQDTGDPGLQPHTCLPRYGSLGNSARTERRRVEINRTGFGADHAAQGLLGHGSHVRTRHDPYTAAANLLSHGKRRDKATRRQRDIAKTPGVSPRASELVAGPEASVRPSDSGGQNKNVRRRGSLLLGATTTTASAVGFVPPPEKT</sequence>
<accession>A0AC60P0U0</accession>
<gene>
    <name evidence="1" type="ORF">HPB47_009801</name>
</gene>
<keyword evidence="2" id="KW-1185">Reference proteome</keyword>
<evidence type="ECO:0000313" key="2">
    <source>
        <dbReference type="Proteomes" id="UP000805193"/>
    </source>
</evidence>
<protein>
    <submittedName>
        <fullName evidence="1">Uncharacterized protein</fullName>
    </submittedName>
</protein>
<proteinExistence type="predicted"/>
<dbReference type="Proteomes" id="UP000805193">
    <property type="component" value="Unassembled WGS sequence"/>
</dbReference>
<organism evidence="1 2">
    <name type="scientific">Ixodes persulcatus</name>
    <name type="common">Taiga tick</name>
    <dbReference type="NCBI Taxonomy" id="34615"/>
    <lineage>
        <taxon>Eukaryota</taxon>
        <taxon>Metazoa</taxon>
        <taxon>Ecdysozoa</taxon>
        <taxon>Arthropoda</taxon>
        <taxon>Chelicerata</taxon>
        <taxon>Arachnida</taxon>
        <taxon>Acari</taxon>
        <taxon>Parasitiformes</taxon>
        <taxon>Ixodida</taxon>
        <taxon>Ixodoidea</taxon>
        <taxon>Ixodidae</taxon>
        <taxon>Ixodinae</taxon>
        <taxon>Ixodes</taxon>
    </lineage>
</organism>
<dbReference type="EMBL" id="JABSTQ010011298">
    <property type="protein sequence ID" value="KAG0413036.1"/>
    <property type="molecule type" value="Genomic_DNA"/>
</dbReference>
<comment type="caution">
    <text evidence="1">The sequence shown here is derived from an EMBL/GenBank/DDBJ whole genome shotgun (WGS) entry which is preliminary data.</text>
</comment>
<name>A0AC60P0U0_IXOPE</name>
<evidence type="ECO:0000313" key="1">
    <source>
        <dbReference type="EMBL" id="KAG0413036.1"/>
    </source>
</evidence>
<reference evidence="1 2" key="1">
    <citation type="journal article" date="2020" name="Cell">
        <title>Large-Scale Comparative Analyses of Tick Genomes Elucidate Their Genetic Diversity and Vector Capacities.</title>
        <authorList>
            <consortium name="Tick Genome and Microbiome Consortium (TIGMIC)"/>
            <person name="Jia N."/>
            <person name="Wang J."/>
            <person name="Shi W."/>
            <person name="Du L."/>
            <person name="Sun Y."/>
            <person name="Zhan W."/>
            <person name="Jiang J.F."/>
            <person name="Wang Q."/>
            <person name="Zhang B."/>
            <person name="Ji P."/>
            <person name="Bell-Sakyi L."/>
            <person name="Cui X.M."/>
            <person name="Yuan T.T."/>
            <person name="Jiang B.G."/>
            <person name="Yang W.F."/>
            <person name="Lam T.T."/>
            <person name="Chang Q.C."/>
            <person name="Ding S.J."/>
            <person name="Wang X.J."/>
            <person name="Zhu J.G."/>
            <person name="Ruan X.D."/>
            <person name="Zhao L."/>
            <person name="Wei J.T."/>
            <person name="Ye R.Z."/>
            <person name="Que T.C."/>
            <person name="Du C.H."/>
            <person name="Zhou Y.H."/>
            <person name="Cheng J.X."/>
            <person name="Dai P.F."/>
            <person name="Guo W.B."/>
            <person name="Han X.H."/>
            <person name="Huang E.J."/>
            <person name="Li L.F."/>
            <person name="Wei W."/>
            <person name="Gao Y.C."/>
            <person name="Liu J.Z."/>
            <person name="Shao H.Z."/>
            <person name="Wang X."/>
            <person name="Wang C.C."/>
            <person name="Yang T.C."/>
            <person name="Huo Q.B."/>
            <person name="Li W."/>
            <person name="Chen H.Y."/>
            <person name="Chen S.E."/>
            <person name="Zhou L.G."/>
            <person name="Ni X.B."/>
            <person name="Tian J.H."/>
            <person name="Sheng Y."/>
            <person name="Liu T."/>
            <person name="Pan Y.S."/>
            <person name="Xia L.Y."/>
            <person name="Li J."/>
            <person name="Zhao F."/>
            <person name="Cao W.C."/>
        </authorList>
    </citation>
    <scope>NUCLEOTIDE SEQUENCE [LARGE SCALE GENOMIC DNA]</scope>
    <source>
        <strain evidence="1">Iper-2018</strain>
    </source>
</reference>